<dbReference type="InterPro" id="IPR019442">
    <property type="entry name" value="THADA/TRM732_DUF2428"/>
</dbReference>
<dbReference type="FunCoup" id="A0A0C3HWM9">
    <property type="interactions" value="40"/>
</dbReference>
<evidence type="ECO:0000259" key="5">
    <source>
        <dbReference type="Pfam" id="PF25151"/>
    </source>
</evidence>
<dbReference type="Pfam" id="PF25151">
    <property type="entry name" value="TPR_Trm732_C"/>
    <property type="match status" value="1"/>
</dbReference>
<gene>
    <name evidence="6" type="ORF">OIDMADRAFT_108260</name>
</gene>
<dbReference type="PANTHER" id="PTHR14387">
    <property type="entry name" value="THADA/DEATH RECEPTOR INTERACTING PROTEIN"/>
    <property type="match status" value="1"/>
</dbReference>
<evidence type="ECO:0000313" key="6">
    <source>
        <dbReference type="EMBL" id="KIN07335.1"/>
    </source>
</evidence>
<dbReference type="Proteomes" id="UP000054321">
    <property type="component" value="Unassembled WGS sequence"/>
</dbReference>
<evidence type="ECO:0000256" key="1">
    <source>
        <dbReference type="ARBA" id="ARBA00010409"/>
    </source>
</evidence>
<dbReference type="OrthoDB" id="73997at2759"/>
<keyword evidence="7" id="KW-1185">Reference proteome</keyword>
<evidence type="ECO:0000313" key="7">
    <source>
        <dbReference type="Proteomes" id="UP000054321"/>
    </source>
</evidence>
<feature type="domain" description="DUF2428" evidence="3">
    <location>
        <begin position="680"/>
        <end position="749"/>
    </location>
</feature>
<dbReference type="HOGENOM" id="CLU_001011_1_0_1"/>
<evidence type="ECO:0000259" key="4">
    <source>
        <dbReference type="Pfam" id="PF25150"/>
    </source>
</evidence>
<protein>
    <recommendedName>
        <fullName evidence="8">DUF2428 domain-containing protein</fullName>
    </recommendedName>
</protein>
<reference evidence="6 7" key="1">
    <citation type="submission" date="2014-04" db="EMBL/GenBank/DDBJ databases">
        <authorList>
            <consortium name="DOE Joint Genome Institute"/>
            <person name="Kuo A."/>
            <person name="Martino E."/>
            <person name="Perotto S."/>
            <person name="Kohler A."/>
            <person name="Nagy L.G."/>
            <person name="Floudas D."/>
            <person name="Copeland A."/>
            <person name="Barry K.W."/>
            <person name="Cichocki N."/>
            <person name="Veneault-Fourrey C."/>
            <person name="LaButti K."/>
            <person name="Lindquist E.A."/>
            <person name="Lipzen A."/>
            <person name="Lundell T."/>
            <person name="Morin E."/>
            <person name="Murat C."/>
            <person name="Sun H."/>
            <person name="Tunlid A."/>
            <person name="Henrissat B."/>
            <person name="Grigoriev I.V."/>
            <person name="Hibbett D.S."/>
            <person name="Martin F."/>
            <person name="Nordberg H.P."/>
            <person name="Cantor M.N."/>
            <person name="Hua S.X."/>
        </authorList>
    </citation>
    <scope>NUCLEOTIDE SEQUENCE [LARGE SCALE GENOMIC DNA]</scope>
    <source>
        <strain evidence="6 7">Zn</strain>
    </source>
</reference>
<feature type="domain" description="tRNA (32-2'-O)-methyltransferase regulator THADA-like TPR repeats region" evidence="4">
    <location>
        <begin position="245"/>
        <end position="541"/>
    </location>
</feature>
<sequence>MAKGVQEQAEDGSAAENPQQDGRLIVKWIELQPSSSQARHAQDHLDNLLLKAAKPWHNSKNACIELCFFVEQCRSSLSSSIQEVAFSKSTSLDLFNFYIEGDEKGQTRQMRQVLELVASLIARHPKEEIAESIKESLLLRLISIITHQAAQPLVKPAFKALDLVLSKRAISLEEVIKAYEKNISQRYSTHSSSLDVLSSWDHFISDIFDWMALADVSPAAGKCLVTLFGQMKGNTNTYIPDSTFLWQRWIRNGLDKDPAILENVKNYLFPSLFRFDRPGSILFLEDLNGQKSTSDLKNTRDQISHSLLQLVAIEAGKKAGLVEEPNSMEAYKATNRTTKPIELQEDVIGVLITSEVNTVRSLAFSVLVASSSPLRPFTSTTLDILQSHMGILYADTDAKFRTDTLSNTRKLIERFRGATAYLNRELEDLSRIYGPEPSTNSEGCGLYGQIQNILKRHEEFIEWFLEFLLGELIPTVSYQRHITALKATRLLLQSGILDSLAPLKSIAVSNTTSWHYRINFFTSSAMRLLLDLLMDPFEDVRSSAAALLKLAYIEDFANRAANNAEAERGHTSLVNFISRAEDLARRTGRADYGDGVARCYDLLYSLLPSTDSRLKLVRNLVHDLGSKICIGEQNLAKAVSDAPVHGTFAALNLIWETIDLETDFLSLDGRSVITDWKILQAEILSQCSLIWGHVKNVLCNDSPEGHLPQGLDESDIVDTKDVLSYSFRAIHESNNLMRSMATKVKFTWKDGSSIIPFEGALSCIFEQTSTTRRSAGIPILLTSILSANAEEPAFHDVITELVSLAKKQVQLSIKEETSLPQVHAMNCLKEIFKSSALGNKTEPYIAECLQLAADNLTSEVWAIRNCGLLLLRSLIDCFFGTSESKVYTEAGWDGLSIRLSYERYPSLPELLLHLLDTSTNHPDTIRTPNTGAVESVFPTLDIIRRAGPPPTHRDEIFKLVAKHLSSRIWHVREIAARTICTLLLHEGWLSDLIVLIDNLQPSKNHIHGSLLAVKFILERRLELDPLSATDGLTCIISSLTKSKAVEIYKSIHRDILAVYLEVENTIAKVLLSQPPNSGKGDSASVTKDVIAQIFANNAVKEFVGMKKKYLDEFVESTGAETLSNTIVRRAIYSAALLEDESVLQSLFGDIAVLNTDIVLVALDCVSVAWKNKISIKSLYGVSKAYINLLEASRNPEVCARICYELANILDKSFALIKTFEPMDFGDFGTIGIDLNHAICQLGMTLRRNDNPSFSNARIRISGFLFINEHTSYGHNQVPKGEYNSLMNAWGRLLWEAGDSSNDFDTRHAAAEALQSFFNYPNTEQSQYEREHMLYPLLALYDTLNDDDDEIRDLSARTVSTLLQRSFIPLAARVELVNHIKRLHGGNLLFYWSSICRMTGNDLYSSKVGFPLLESAEAQFSRALKNDDSLFVEEEQNLFVDEVRETRLWAKVFEETDLLFFSEANFDSSWGKAYTALSVWVTDGLATMTGLFHGDDGPLGRTSRPAVFAICMRVLIAAKAITLNNQKRPTPGDSSQYPMALLSEDITAALKRFTSLGLRRNIHGSLIFEV</sequence>
<dbReference type="InterPro" id="IPR051954">
    <property type="entry name" value="tRNA_methyltransferase_THADA"/>
</dbReference>
<proteinExistence type="inferred from homology"/>
<dbReference type="InParanoid" id="A0A0C3HWM9"/>
<evidence type="ECO:0008006" key="8">
    <source>
        <dbReference type="Google" id="ProtNLM"/>
    </source>
</evidence>
<feature type="domain" description="DUF2428" evidence="3">
    <location>
        <begin position="758"/>
        <end position="862"/>
    </location>
</feature>
<comment type="similarity">
    <text evidence="1">Belongs to the THADA family.</text>
</comment>
<accession>A0A0C3HWM9</accession>
<dbReference type="EMBL" id="KN832870">
    <property type="protein sequence ID" value="KIN07335.1"/>
    <property type="molecule type" value="Genomic_DNA"/>
</dbReference>
<dbReference type="InterPro" id="IPR016024">
    <property type="entry name" value="ARM-type_fold"/>
</dbReference>
<organism evidence="6 7">
    <name type="scientific">Oidiodendron maius (strain Zn)</name>
    <dbReference type="NCBI Taxonomy" id="913774"/>
    <lineage>
        <taxon>Eukaryota</taxon>
        <taxon>Fungi</taxon>
        <taxon>Dikarya</taxon>
        <taxon>Ascomycota</taxon>
        <taxon>Pezizomycotina</taxon>
        <taxon>Leotiomycetes</taxon>
        <taxon>Leotiomycetes incertae sedis</taxon>
        <taxon>Myxotrichaceae</taxon>
        <taxon>Oidiodendron</taxon>
    </lineage>
</organism>
<dbReference type="Pfam" id="PF26523">
    <property type="entry name" value="Trm732_C"/>
    <property type="match status" value="1"/>
</dbReference>
<dbReference type="PANTHER" id="PTHR14387:SF0">
    <property type="entry name" value="DUF2428 DOMAIN-CONTAINING PROTEIN"/>
    <property type="match status" value="1"/>
</dbReference>
<dbReference type="InterPro" id="IPR056842">
    <property type="entry name" value="THADA-like_TPR_C"/>
</dbReference>
<dbReference type="STRING" id="913774.A0A0C3HWM9"/>
<dbReference type="SUPFAM" id="SSF48371">
    <property type="entry name" value="ARM repeat"/>
    <property type="match status" value="2"/>
</dbReference>
<dbReference type="GO" id="GO:0005829">
    <property type="term" value="C:cytosol"/>
    <property type="evidence" value="ECO:0007669"/>
    <property type="project" value="TreeGrafter"/>
</dbReference>
<dbReference type="Pfam" id="PF10350">
    <property type="entry name" value="DUF2428"/>
    <property type="match status" value="2"/>
</dbReference>
<evidence type="ECO:0000256" key="2">
    <source>
        <dbReference type="ARBA" id="ARBA00022694"/>
    </source>
</evidence>
<reference evidence="7" key="2">
    <citation type="submission" date="2015-01" db="EMBL/GenBank/DDBJ databases">
        <title>Evolutionary Origins and Diversification of the Mycorrhizal Mutualists.</title>
        <authorList>
            <consortium name="DOE Joint Genome Institute"/>
            <consortium name="Mycorrhizal Genomics Consortium"/>
            <person name="Kohler A."/>
            <person name="Kuo A."/>
            <person name="Nagy L.G."/>
            <person name="Floudas D."/>
            <person name="Copeland A."/>
            <person name="Barry K.W."/>
            <person name="Cichocki N."/>
            <person name="Veneault-Fourrey C."/>
            <person name="LaButti K."/>
            <person name="Lindquist E.A."/>
            <person name="Lipzen A."/>
            <person name="Lundell T."/>
            <person name="Morin E."/>
            <person name="Murat C."/>
            <person name="Riley R."/>
            <person name="Ohm R."/>
            <person name="Sun H."/>
            <person name="Tunlid A."/>
            <person name="Henrissat B."/>
            <person name="Grigoriev I.V."/>
            <person name="Hibbett D.S."/>
            <person name="Martin F."/>
        </authorList>
    </citation>
    <scope>NUCLEOTIDE SEQUENCE [LARGE SCALE GENOMIC DNA]</scope>
    <source>
        <strain evidence="7">Zn</strain>
    </source>
</reference>
<evidence type="ECO:0000259" key="3">
    <source>
        <dbReference type="Pfam" id="PF10350"/>
    </source>
</evidence>
<feature type="domain" description="tRNA (32-2'-O)-methyltransferase regulator THADA-like C-terminal TPR repeats region" evidence="5">
    <location>
        <begin position="864"/>
        <end position="1015"/>
    </location>
</feature>
<dbReference type="InterPro" id="IPR011989">
    <property type="entry name" value="ARM-like"/>
</dbReference>
<dbReference type="GO" id="GO:0030488">
    <property type="term" value="P:tRNA methylation"/>
    <property type="evidence" value="ECO:0007669"/>
    <property type="project" value="TreeGrafter"/>
</dbReference>
<name>A0A0C3HWM9_OIDMZ</name>
<dbReference type="Gene3D" id="1.25.10.10">
    <property type="entry name" value="Leucine-rich Repeat Variant"/>
    <property type="match status" value="1"/>
</dbReference>
<dbReference type="InterPro" id="IPR056843">
    <property type="entry name" value="THADA-like_TPR"/>
</dbReference>
<dbReference type="Pfam" id="PF25150">
    <property type="entry name" value="TPR_Trm732"/>
    <property type="match status" value="1"/>
</dbReference>
<keyword evidence="2" id="KW-0819">tRNA processing</keyword>